<dbReference type="GO" id="GO:0016614">
    <property type="term" value="F:oxidoreductase activity, acting on CH-OH group of donors"/>
    <property type="evidence" value="ECO:0007669"/>
    <property type="project" value="InterPro"/>
</dbReference>
<evidence type="ECO:0000313" key="8">
    <source>
        <dbReference type="EMBL" id="TCV05020.1"/>
    </source>
</evidence>
<evidence type="ECO:0000313" key="9">
    <source>
        <dbReference type="Proteomes" id="UP000295197"/>
    </source>
</evidence>
<evidence type="ECO:0000256" key="3">
    <source>
        <dbReference type="ARBA" id="ARBA00022630"/>
    </source>
</evidence>
<accession>A0A4R3VL79</accession>
<keyword evidence="4" id="KW-0274">FAD</keyword>
<comment type="cofactor">
    <cofactor evidence="1">
        <name>FAD</name>
        <dbReference type="ChEBI" id="CHEBI:57692"/>
    </cofactor>
</comment>
<protein>
    <submittedName>
        <fullName evidence="8">Choline dehydrogenase-like flavoprotein</fullName>
    </submittedName>
</protein>
<evidence type="ECO:0000259" key="7">
    <source>
        <dbReference type="Pfam" id="PF05199"/>
    </source>
</evidence>
<gene>
    <name evidence="8" type="ORF">EDC17_10828</name>
</gene>
<dbReference type="SUPFAM" id="SSF51905">
    <property type="entry name" value="FAD/NAD(P)-binding domain"/>
    <property type="match status" value="1"/>
</dbReference>
<feature type="domain" description="Glucose-methanol-choline oxidoreductase C-terminal" evidence="7">
    <location>
        <begin position="427"/>
        <end position="545"/>
    </location>
</feature>
<dbReference type="RefSeq" id="WP_132779288.1">
    <property type="nucleotide sequence ID" value="NZ_SMBZ01000082.1"/>
</dbReference>
<dbReference type="Gene3D" id="3.50.50.60">
    <property type="entry name" value="FAD/NAD(P)-binding domain"/>
    <property type="match status" value="2"/>
</dbReference>
<evidence type="ECO:0000259" key="6">
    <source>
        <dbReference type="Pfam" id="PF00732"/>
    </source>
</evidence>
<dbReference type="GO" id="GO:0050660">
    <property type="term" value="F:flavin adenine dinucleotide binding"/>
    <property type="evidence" value="ECO:0007669"/>
    <property type="project" value="InterPro"/>
</dbReference>
<dbReference type="InterPro" id="IPR000172">
    <property type="entry name" value="GMC_OxRdtase_N"/>
</dbReference>
<dbReference type="Pfam" id="PF00732">
    <property type="entry name" value="GMC_oxred_N"/>
    <property type="match status" value="1"/>
</dbReference>
<keyword evidence="3" id="KW-0285">Flavoprotein</keyword>
<reference evidence="8 9" key="1">
    <citation type="submission" date="2019-03" db="EMBL/GenBank/DDBJ databases">
        <title>Genomic Encyclopedia of Type Strains, Phase IV (KMG-IV): sequencing the most valuable type-strain genomes for metagenomic binning, comparative biology and taxonomic classification.</title>
        <authorList>
            <person name="Goeker M."/>
        </authorList>
    </citation>
    <scope>NUCLEOTIDE SEQUENCE [LARGE SCALE GENOMIC DNA]</scope>
    <source>
        <strain evidence="8 9">DSM 22362</strain>
    </source>
</reference>
<dbReference type="Pfam" id="PF05199">
    <property type="entry name" value="GMC_oxred_C"/>
    <property type="match status" value="1"/>
</dbReference>
<evidence type="ECO:0000256" key="4">
    <source>
        <dbReference type="ARBA" id="ARBA00022827"/>
    </source>
</evidence>
<proteinExistence type="inferred from homology"/>
<feature type="domain" description="Glucose-methanol-choline oxidoreductase N-terminal" evidence="6">
    <location>
        <begin position="147"/>
        <end position="316"/>
    </location>
</feature>
<dbReference type="InterPro" id="IPR036188">
    <property type="entry name" value="FAD/NAD-bd_sf"/>
</dbReference>
<dbReference type="AlphaFoldDB" id="A0A4R3VL79"/>
<keyword evidence="5" id="KW-0560">Oxidoreductase</keyword>
<organism evidence="8 9">
    <name type="scientific">Sphingobacterium alimentarium</name>
    <dbReference type="NCBI Taxonomy" id="797292"/>
    <lineage>
        <taxon>Bacteria</taxon>
        <taxon>Pseudomonadati</taxon>
        <taxon>Bacteroidota</taxon>
        <taxon>Sphingobacteriia</taxon>
        <taxon>Sphingobacteriales</taxon>
        <taxon>Sphingobacteriaceae</taxon>
        <taxon>Sphingobacterium</taxon>
    </lineage>
</organism>
<sequence>MSKANHFDVIVVGSGMSGGWAAKEFCENGLKTLVLERGKNVAHIKDYPTTNMDPWEFEHANQLPQKLKTDNPIASKCYAFKEDAQHFFLHDKEQPYIQDKPFDWIRADAVGGKSLLWARQVQRWSDFDFEGPARDGFAVDWPIRYKDIAPWYAYVEKFIGVSGHKDGNKYMPDGEFLPGFELNSVEKAIKHKIQSKYPDRQVIQGRCAHITDPQPIHIAQGRTKCQNRVLCQRGCPFGGYYSSTSSTLPWAAKTGNLTLKSDKIVESIIYDEQKGKAIGVRVIDRLQKTTEEYFARVIFVNASTLASNMLLLNSTSNRFPNGLGNDSGLLGKFIAFHNYMGTLGGSVEGYEDKYYYGKRPTQPIIPNFRNNHRQETDFLRGYASFFGAYRGRGVWREGPQVGGDFKDNLTELGNWGVGMMMQGETIPVESNYVALSDQKDPYGLPQLITNISYQDNDYKSLEDFLTQGSEMLEAAGVRNIYVNRSNQNPGLDIHEMGGVRMGHDPKTSLLNKWNQMHHCANVFVADGAAMTSTGTQNPSLTFMALTARAVNFALEEMKKGNI</sequence>
<keyword evidence="9" id="KW-1185">Reference proteome</keyword>
<dbReference type="Proteomes" id="UP000295197">
    <property type="component" value="Unassembled WGS sequence"/>
</dbReference>
<name>A0A4R3VL79_9SPHI</name>
<evidence type="ECO:0000256" key="1">
    <source>
        <dbReference type="ARBA" id="ARBA00001974"/>
    </source>
</evidence>
<dbReference type="EMBL" id="SMBZ01000082">
    <property type="protein sequence ID" value="TCV05020.1"/>
    <property type="molecule type" value="Genomic_DNA"/>
</dbReference>
<evidence type="ECO:0000256" key="2">
    <source>
        <dbReference type="ARBA" id="ARBA00010790"/>
    </source>
</evidence>
<dbReference type="InterPro" id="IPR007867">
    <property type="entry name" value="GMC_OxRtase_C"/>
</dbReference>
<dbReference type="SUPFAM" id="SSF54373">
    <property type="entry name" value="FAD-linked reductases, C-terminal domain"/>
    <property type="match status" value="1"/>
</dbReference>
<dbReference type="InterPro" id="IPR051473">
    <property type="entry name" value="P2Ox-like"/>
</dbReference>
<dbReference type="PANTHER" id="PTHR42784">
    <property type="entry name" value="PYRANOSE 2-OXIDASE"/>
    <property type="match status" value="1"/>
</dbReference>
<dbReference type="PANTHER" id="PTHR42784:SF1">
    <property type="entry name" value="PYRANOSE 2-OXIDASE"/>
    <property type="match status" value="1"/>
</dbReference>
<comment type="similarity">
    <text evidence="2">Belongs to the GMC oxidoreductase family.</text>
</comment>
<dbReference type="OrthoDB" id="9787779at2"/>
<evidence type="ECO:0000256" key="5">
    <source>
        <dbReference type="ARBA" id="ARBA00023002"/>
    </source>
</evidence>
<comment type="caution">
    <text evidence="8">The sequence shown here is derived from an EMBL/GenBank/DDBJ whole genome shotgun (WGS) entry which is preliminary data.</text>
</comment>